<dbReference type="GO" id="GO:0004518">
    <property type="term" value="F:nuclease activity"/>
    <property type="evidence" value="ECO:0007669"/>
    <property type="project" value="UniProtKB-KW"/>
</dbReference>
<evidence type="ECO:0000313" key="5">
    <source>
        <dbReference type="EMBL" id="CAB5222737.1"/>
    </source>
</evidence>
<reference evidence="5" key="1">
    <citation type="submission" date="2020-05" db="EMBL/GenBank/DDBJ databases">
        <authorList>
            <person name="Chiriac C."/>
            <person name="Salcher M."/>
            <person name="Ghai R."/>
            <person name="Kavagutti S V."/>
        </authorList>
    </citation>
    <scope>NUCLEOTIDE SEQUENCE</scope>
</reference>
<dbReference type="Pfam" id="PF08774">
    <property type="entry name" value="VRR_NUC"/>
    <property type="match status" value="1"/>
</dbReference>
<keyword evidence="2" id="KW-0540">Nuclease</keyword>
<organism evidence="5">
    <name type="scientific">uncultured Caudovirales phage</name>
    <dbReference type="NCBI Taxonomy" id="2100421"/>
    <lineage>
        <taxon>Viruses</taxon>
        <taxon>Duplodnaviria</taxon>
        <taxon>Heunggongvirae</taxon>
        <taxon>Uroviricota</taxon>
        <taxon>Caudoviricetes</taxon>
        <taxon>Peduoviridae</taxon>
        <taxon>Maltschvirus</taxon>
        <taxon>Maltschvirus maltsch</taxon>
    </lineage>
</organism>
<dbReference type="InterPro" id="IPR011856">
    <property type="entry name" value="tRNA_endonuc-like_dom_sf"/>
</dbReference>
<evidence type="ECO:0000256" key="2">
    <source>
        <dbReference type="ARBA" id="ARBA00022722"/>
    </source>
</evidence>
<feature type="domain" description="VRR-NUC" evidence="4">
    <location>
        <begin position="3"/>
        <end position="105"/>
    </location>
</feature>
<dbReference type="SMART" id="SM00990">
    <property type="entry name" value="VRR_NUC"/>
    <property type="match status" value="1"/>
</dbReference>
<dbReference type="GO" id="GO:0016788">
    <property type="term" value="F:hydrolase activity, acting on ester bonds"/>
    <property type="evidence" value="ECO:0007669"/>
    <property type="project" value="InterPro"/>
</dbReference>
<keyword evidence="3" id="KW-0378">Hydrolase</keyword>
<dbReference type="InterPro" id="IPR014883">
    <property type="entry name" value="VRR_NUC"/>
</dbReference>
<protein>
    <submittedName>
        <fullName evidence="5">VRR-NUC domain containing protein</fullName>
    </submittedName>
</protein>
<dbReference type="GO" id="GO:0003676">
    <property type="term" value="F:nucleic acid binding"/>
    <property type="evidence" value="ECO:0007669"/>
    <property type="project" value="InterPro"/>
</dbReference>
<proteinExistence type="predicted"/>
<evidence type="ECO:0000256" key="1">
    <source>
        <dbReference type="ARBA" id="ARBA00001946"/>
    </source>
</evidence>
<comment type="cofactor">
    <cofactor evidence="1">
        <name>Mg(2+)</name>
        <dbReference type="ChEBI" id="CHEBI:18420"/>
    </cofactor>
</comment>
<dbReference type="Gene3D" id="3.40.1350.10">
    <property type="match status" value="1"/>
</dbReference>
<evidence type="ECO:0000256" key="3">
    <source>
        <dbReference type="ARBA" id="ARBA00022801"/>
    </source>
</evidence>
<evidence type="ECO:0000259" key="4">
    <source>
        <dbReference type="SMART" id="SM00990"/>
    </source>
</evidence>
<dbReference type="EMBL" id="LR798310">
    <property type="protein sequence ID" value="CAB5222737.1"/>
    <property type="molecule type" value="Genomic_DNA"/>
</dbReference>
<name>A0A6J7WY63_9CAUD</name>
<accession>A0A6J7WY63</accession>
<gene>
    <name evidence="5" type="ORF">UFOVP367_36</name>
</gene>
<sequence>MRNDEHLAQSLLIKWFRLQYPLMAKCLFAIPNGGARHIGTAIKLKAEGVTAGVSDLFLMIPANGLHGLFIEMKKDRSAKIQQNQELFLNLAESMGYGAEVAYGFEEGQKIIQKYLQEK</sequence>